<evidence type="ECO:0000259" key="2">
    <source>
        <dbReference type="Pfam" id="PF20411"/>
    </source>
</evidence>
<dbReference type="HOGENOM" id="CLU_046159_1_0_1"/>
<evidence type="ECO:0000256" key="1">
    <source>
        <dbReference type="SAM" id="MobiDB-lite"/>
    </source>
</evidence>
<evidence type="ECO:0000313" key="4">
    <source>
        <dbReference type="Proteomes" id="UP000054166"/>
    </source>
</evidence>
<feature type="compositionally biased region" description="Acidic residues" evidence="1">
    <location>
        <begin position="347"/>
        <end position="367"/>
    </location>
</feature>
<dbReference type="EMBL" id="KN833003">
    <property type="protein sequence ID" value="KIM80619.1"/>
    <property type="molecule type" value="Genomic_DNA"/>
</dbReference>
<keyword evidence="4" id="KW-1185">Reference proteome</keyword>
<gene>
    <name evidence="3" type="ORF">PILCRDRAFT_822359</name>
</gene>
<dbReference type="AlphaFoldDB" id="A0A0C3FLQ5"/>
<protein>
    <recommendedName>
        <fullName evidence="2">DUF6697 domain-containing protein</fullName>
    </recommendedName>
</protein>
<feature type="domain" description="DUF6697" evidence="2">
    <location>
        <begin position="123"/>
        <end position="314"/>
    </location>
</feature>
<dbReference type="Proteomes" id="UP000054166">
    <property type="component" value="Unassembled WGS sequence"/>
</dbReference>
<dbReference type="STRING" id="765440.A0A0C3FLQ5"/>
<evidence type="ECO:0000313" key="3">
    <source>
        <dbReference type="EMBL" id="KIM80619.1"/>
    </source>
</evidence>
<name>A0A0C3FLQ5_PILCF</name>
<accession>A0A0C3FLQ5</accession>
<reference evidence="4" key="2">
    <citation type="submission" date="2015-01" db="EMBL/GenBank/DDBJ databases">
        <title>Evolutionary Origins and Diversification of the Mycorrhizal Mutualists.</title>
        <authorList>
            <consortium name="DOE Joint Genome Institute"/>
            <consortium name="Mycorrhizal Genomics Consortium"/>
            <person name="Kohler A."/>
            <person name="Kuo A."/>
            <person name="Nagy L.G."/>
            <person name="Floudas D."/>
            <person name="Copeland A."/>
            <person name="Barry K.W."/>
            <person name="Cichocki N."/>
            <person name="Veneault-Fourrey C."/>
            <person name="LaButti K."/>
            <person name="Lindquist E.A."/>
            <person name="Lipzen A."/>
            <person name="Lundell T."/>
            <person name="Morin E."/>
            <person name="Murat C."/>
            <person name="Riley R."/>
            <person name="Ohm R."/>
            <person name="Sun H."/>
            <person name="Tunlid A."/>
            <person name="Henrissat B."/>
            <person name="Grigoriev I.V."/>
            <person name="Hibbett D.S."/>
            <person name="Martin F."/>
        </authorList>
    </citation>
    <scope>NUCLEOTIDE SEQUENCE [LARGE SCALE GENOMIC DNA]</scope>
    <source>
        <strain evidence="4">F 1598</strain>
    </source>
</reference>
<dbReference type="InParanoid" id="A0A0C3FLQ5"/>
<dbReference type="Pfam" id="PF20411">
    <property type="entry name" value="DUF6697"/>
    <property type="match status" value="1"/>
</dbReference>
<feature type="region of interest" description="Disordered" evidence="1">
    <location>
        <begin position="319"/>
        <end position="385"/>
    </location>
</feature>
<dbReference type="OrthoDB" id="3176940at2759"/>
<dbReference type="InterPro" id="IPR046520">
    <property type="entry name" value="DUF6697"/>
</dbReference>
<sequence length="385" mass="43807">MSGLGTLSFVKAEPEDISLPRESSREDVPERTHKRRRLIMVVEVPTLEEVNQRRRALAAKLACKEEPDVKPWISQVKNKAKKGPKALPEFKLDTINERLDILGPAGQHNFDVPIEDIVKCTAVPRRFFSSTWGGNPQETFPSISDKFLKKHGLNDFMYPNLLWNPHGPQVAGCAGLFFEPNGLDTPNDDSTDIHRVIVRLPEGPIWLYVGQYQLIASPSLTKEEWLLQAQKVRNTWAREILKKGWGSHVRTRVGLRKRLGREPSKREFEAALAAESIPVTQDDIRNAYDKGEERLGVYVLKCVAYDEAFQRKVFEDIQTWVPPPPKEKGSRGAKGSKTHKRKQVEEVSSDSDPTSDDVFEDDEEEAAEEYRYIPRGTKSRPRSNL</sequence>
<reference evidence="3 4" key="1">
    <citation type="submission" date="2014-04" db="EMBL/GenBank/DDBJ databases">
        <authorList>
            <consortium name="DOE Joint Genome Institute"/>
            <person name="Kuo A."/>
            <person name="Tarkka M."/>
            <person name="Buscot F."/>
            <person name="Kohler A."/>
            <person name="Nagy L.G."/>
            <person name="Floudas D."/>
            <person name="Copeland A."/>
            <person name="Barry K.W."/>
            <person name="Cichocki N."/>
            <person name="Veneault-Fourrey C."/>
            <person name="LaButti K."/>
            <person name="Lindquist E.A."/>
            <person name="Lipzen A."/>
            <person name="Lundell T."/>
            <person name="Morin E."/>
            <person name="Murat C."/>
            <person name="Sun H."/>
            <person name="Tunlid A."/>
            <person name="Henrissat B."/>
            <person name="Grigoriev I.V."/>
            <person name="Hibbett D.S."/>
            <person name="Martin F."/>
            <person name="Nordberg H.P."/>
            <person name="Cantor M.N."/>
            <person name="Hua S.X."/>
        </authorList>
    </citation>
    <scope>NUCLEOTIDE SEQUENCE [LARGE SCALE GENOMIC DNA]</scope>
    <source>
        <strain evidence="3 4">F 1598</strain>
    </source>
</reference>
<organism evidence="3 4">
    <name type="scientific">Piloderma croceum (strain F 1598)</name>
    <dbReference type="NCBI Taxonomy" id="765440"/>
    <lineage>
        <taxon>Eukaryota</taxon>
        <taxon>Fungi</taxon>
        <taxon>Dikarya</taxon>
        <taxon>Basidiomycota</taxon>
        <taxon>Agaricomycotina</taxon>
        <taxon>Agaricomycetes</taxon>
        <taxon>Agaricomycetidae</taxon>
        <taxon>Atheliales</taxon>
        <taxon>Atheliaceae</taxon>
        <taxon>Piloderma</taxon>
    </lineage>
</organism>
<proteinExistence type="predicted"/>